<keyword evidence="1" id="KW-1133">Transmembrane helix</keyword>
<evidence type="ECO:0000256" key="1">
    <source>
        <dbReference type="SAM" id="Phobius"/>
    </source>
</evidence>
<keyword evidence="1" id="KW-0812">Transmembrane</keyword>
<dbReference type="EMBL" id="VNFK01000010">
    <property type="protein sequence ID" value="TVU61585.1"/>
    <property type="molecule type" value="Genomic_DNA"/>
</dbReference>
<feature type="transmembrane region" description="Helical" evidence="1">
    <location>
        <begin position="12"/>
        <end position="38"/>
    </location>
</feature>
<evidence type="ECO:0000313" key="2">
    <source>
        <dbReference type="EMBL" id="TVU61585.1"/>
    </source>
</evidence>
<accession>A0A558GXI1</accession>
<gene>
    <name evidence="2" type="ORF">FQP90_13675</name>
</gene>
<evidence type="ECO:0008006" key="4">
    <source>
        <dbReference type="Google" id="ProtNLM"/>
    </source>
</evidence>
<dbReference type="AlphaFoldDB" id="A0A558GXI1"/>
<evidence type="ECO:0000313" key="3">
    <source>
        <dbReference type="Proteomes" id="UP000316500"/>
    </source>
</evidence>
<keyword evidence="1" id="KW-0472">Membrane</keyword>
<organism evidence="2 3">
    <name type="scientific">Paenarthrobacter nitroguajacolicus</name>
    <name type="common">Arthrobacter nitroguajacolicus</name>
    <dbReference type="NCBI Taxonomy" id="211146"/>
    <lineage>
        <taxon>Bacteria</taxon>
        <taxon>Bacillati</taxon>
        <taxon>Actinomycetota</taxon>
        <taxon>Actinomycetes</taxon>
        <taxon>Micrococcales</taxon>
        <taxon>Micrococcaceae</taxon>
        <taxon>Paenarthrobacter</taxon>
    </lineage>
</organism>
<dbReference type="OrthoDB" id="10014095at2"/>
<reference evidence="2 3" key="1">
    <citation type="submission" date="2019-07" db="EMBL/GenBank/DDBJ databases">
        <title>Diversity of Bacteria from Kongsfjorden, Arctic.</title>
        <authorList>
            <person name="Yu Y."/>
        </authorList>
    </citation>
    <scope>NUCLEOTIDE SEQUENCE [LARGE SCALE GENOMIC DNA]</scope>
    <source>
        <strain evidence="2 3">SM1928</strain>
    </source>
</reference>
<dbReference type="RefSeq" id="WP_144651380.1">
    <property type="nucleotide sequence ID" value="NZ_VNFK01000010.1"/>
</dbReference>
<comment type="caution">
    <text evidence="2">The sequence shown here is derived from an EMBL/GenBank/DDBJ whole genome shotgun (WGS) entry which is preliminary data.</text>
</comment>
<proteinExistence type="predicted"/>
<feature type="transmembrane region" description="Helical" evidence="1">
    <location>
        <begin position="44"/>
        <end position="66"/>
    </location>
</feature>
<dbReference type="Proteomes" id="UP000316500">
    <property type="component" value="Unassembled WGS sequence"/>
</dbReference>
<name>A0A558GXI1_PAENT</name>
<sequence>MEKLKIWFSSRPLGAYCAALGIVGAAVTGVAFVAVWGTAWGKDLFAPGAVLMTVALTAYIASRGVVSWQEQKKRDRESKEFERREKVYSEIATFMLQRFIATDRTPEEVKADRKTDAELRTHAALWASSGTVHMLAYWQSLLSDVDGSALTPMQSELLKQSFGRALVAMREDLAPNPDDHELPRNVILKSIFND</sequence>
<protein>
    <recommendedName>
        <fullName evidence="4">DUF4760 domain-containing protein</fullName>
    </recommendedName>
</protein>